<name>A0ABV1P224_9ACTN</name>
<gene>
    <name evidence="2" type="ORF">V6R90_16165</name>
</gene>
<protein>
    <submittedName>
        <fullName evidence="2">Uncharacterized protein</fullName>
    </submittedName>
</protein>
<organism evidence="2 3">
    <name type="scientific">Nocardioides kribbensis</name>
    <dbReference type="NCBI Taxonomy" id="305517"/>
    <lineage>
        <taxon>Bacteria</taxon>
        <taxon>Bacillati</taxon>
        <taxon>Actinomycetota</taxon>
        <taxon>Actinomycetes</taxon>
        <taxon>Propionibacteriales</taxon>
        <taxon>Nocardioidaceae</taxon>
        <taxon>Nocardioides</taxon>
    </lineage>
</organism>
<comment type="caution">
    <text evidence="2">The sequence shown here is derived from an EMBL/GenBank/DDBJ whole genome shotgun (WGS) entry which is preliminary data.</text>
</comment>
<dbReference type="RefSeq" id="WP_349805262.1">
    <property type="nucleotide sequence ID" value="NZ_JBEGDP010000022.1"/>
</dbReference>
<evidence type="ECO:0000313" key="3">
    <source>
        <dbReference type="Proteomes" id="UP001482520"/>
    </source>
</evidence>
<dbReference type="Proteomes" id="UP001482520">
    <property type="component" value="Unassembled WGS sequence"/>
</dbReference>
<feature type="region of interest" description="Disordered" evidence="1">
    <location>
        <begin position="1"/>
        <end position="23"/>
    </location>
</feature>
<proteinExistence type="predicted"/>
<keyword evidence="3" id="KW-1185">Reference proteome</keyword>
<evidence type="ECO:0000313" key="2">
    <source>
        <dbReference type="EMBL" id="MEQ7848818.1"/>
    </source>
</evidence>
<sequence length="93" mass="9970">MSTTRSTGHGPASGPGGDPRRRIPALLTAIDTARERLQVELEQRAAGSREAEQARHALVSALEAYAEALAAAHLPMPYRLHAELRLQRGLGGH</sequence>
<reference evidence="2 3" key="1">
    <citation type="submission" date="2024-02" db="EMBL/GenBank/DDBJ databases">
        <title>Full genome sequence of Nocardioides kribbensis.</title>
        <authorList>
            <person name="Poletto B.L."/>
            <person name="Silva G."/>
            <person name="Galante D."/>
            <person name="Campos K.R."/>
            <person name="Santos M.B.N."/>
            <person name="Sacchi C.T."/>
        </authorList>
    </citation>
    <scope>NUCLEOTIDE SEQUENCE [LARGE SCALE GENOMIC DNA]</scope>
    <source>
        <strain evidence="2 3">O4R</strain>
    </source>
</reference>
<dbReference type="EMBL" id="JBEGDP010000022">
    <property type="protein sequence ID" value="MEQ7848818.1"/>
    <property type="molecule type" value="Genomic_DNA"/>
</dbReference>
<accession>A0ABV1P224</accession>
<evidence type="ECO:0000256" key="1">
    <source>
        <dbReference type="SAM" id="MobiDB-lite"/>
    </source>
</evidence>